<dbReference type="OrthoDB" id="2476294at2"/>
<evidence type="ECO:0008006" key="4">
    <source>
        <dbReference type="Google" id="ProtNLM"/>
    </source>
</evidence>
<gene>
    <name evidence="2" type="ORF">CGZ75_04715</name>
</gene>
<keyword evidence="3" id="KW-1185">Reference proteome</keyword>
<sequence>MPYRPIDLQLSVPRTQELGNQQSYLQGRLAAEARMQGEQAVKQTELDRSRSTELESRGDSKISYREKESGSGESPDKQEQASRSETDPKPQQIEHPFKGHRLDIRL</sequence>
<dbReference type="AlphaFoldDB" id="A0A229P1T2"/>
<proteinExistence type="predicted"/>
<name>A0A229P1T2_9BACL</name>
<evidence type="ECO:0000256" key="1">
    <source>
        <dbReference type="SAM" id="MobiDB-lite"/>
    </source>
</evidence>
<accession>A0A229P1T2</accession>
<protein>
    <recommendedName>
        <fullName evidence="4">RNA polymerase subunit sigma</fullName>
    </recommendedName>
</protein>
<comment type="caution">
    <text evidence="2">The sequence shown here is derived from an EMBL/GenBank/DDBJ whole genome shotgun (WGS) entry which is preliminary data.</text>
</comment>
<evidence type="ECO:0000313" key="2">
    <source>
        <dbReference type="EMBL" id="OXM16011.1"/>
    </source>
</evidence>
<feature type="compositionally biased region" description="Basic and acidic residues" evidence="1">
    <location>
        <begin position="95"/>
        <end position="106"/>
    </location>
</feature>
<dbReference type="EMBL" id="NMUQ01000001">
    <property type="protein sequence ID" value="OXM16011.1"/>
    <property type="molecule type" value="Genomic_DNA"/>
</dbReference>
<dbReference type="Proteomes" id="UP000215145">
    <property type="component" value="Unassembled WGS sequence"/>
</dbReference>
<reference evidence="2 3" key="1">
    <citation type="submission" date="2017-07" db="EMBL/GenBank/DDBJ databases">
        <title>Paenibacillus herberti R33 genome sequencing and assembly.</title>
        <authorList>
            <person name="Su W."/>
        </authorList>
    </citation>
    <scope>NUCLEOTIDE SEQUENCE [LARGE SCALE GENOMIC DNA]</scope>
    <source>
        <strain evidence="2 3">R33</strain>
    </source>
</reference>
<feature type="compositionally biased region" description="Basic and acidic residues" evidence="1">
    <location>
        <begin position="44"/>
        <end position="88"/>
    </location>
</feature>
<dbReference type="RefSeq" id="WP_089523096.1">
    <property type="nucleotide sequence ID" value="NZ_NMUQ01000001.1"/>
</dbReference>
<organism evidence="2 3">
    <name type="scientific">Paenibacillus herberti</name>
    <dbReference type="NCBI Taxonomy" id="1619309"/>
    <lineage>
        <taxon>Bacteria</taxon>
        <taxon>Bacillati</taxon>
        <taxon>Bacillota</taxon>
        <taxon>Bacilli</taxon>
        <taxon>Bacillales</taxon>
        <taxon>Paenibacillaceae</taxon>
        <taxon>Paenibacillus</taxon>
    </lineage>
</organism>
<evidence type="ECO:0000313" key="3">
    <source>
        <dbReference type="Proteomes" id="UP000215145"/>
    </source>
</evidence>
<feature type="region of interest" description="Disordered" evidence="1">
    <location>
        <begin position="35"/>
        <end position="106"/>
    </location>
</feature>